<comment type="caution">
    <text evidence="1">The sequence shown here is derived from an EMBL/GenBank/DDBJ whole genome shotgun (WGS) entry which is preliminary data.</text>
</comment>
<dbReference type="EMBL" id="CM020618">
    <property type="protein sequence ID" value="KAK1858390.1"/>
    <property type="molecule type" value="Genomic_DNA"/>
</dbReference>
<sequence>MAKWADLQVRVLASLAMAAFYGSVVYAGHMWVAIFVVLMQFAIYREVVSLGYVAARDGRIPMYRVLAYHYYATAFVLMYGKSVLAHFDDQGRPWMEAPVAQYCLKHTTFIGFVMYCLGFMGFVLSLKPGQYALQFSYFARTHVALILVVLQSNFMILNVKHGLFWFVMPSVLVIINDSAAYVFGRAFGRHSLTSLSPKKTWEGFIGGAGLTMVVAFYLGGVLARYPYFACPKPEFTDCSWTCRLTECDAPGVVFQTVAHQLILPGLSTMTFSYAPVQLHAIALGAFASLIAPFGGLFASGVKRQFAVKDFGSLVPGHGGVTDRVDCQLLMAVFTYVYIINFVATVTPDVGKLLSLVGDLSLSEQKELITELVTLLVRRGVSRTAVVALVSGADPEQVADRRGLSCPPV</sequence>
<evidence type="ECO:0000313" key="2">
    <source>
        <dbReference type="Proteomes" id="UP000798662"/>
    </source>
</evidence>
<name>A0ACC3BKB9_PYRYE</name>
<dbReference type="Proteomes" id="UP000798662">
    <property type="component" value="Chromosome 1"/>
</dbReference>
<protein>
    <submittedName>
        <fullName evidence="1">Uncharacterized protein</fullName>
    </submittedName>
</protein>
<proteinExistence type="predicted"/>
<keyword evidence="2" id="KW-1185">Reference proteome</keyword>
<reference evidence="1" key="1">
    <citation type="submission" date="2019-11" db="EMBL/GenBank/DDBJ databases">
        <title>Nori genome reveals adaptations in red seaweeds to the harsh intertidal environment.</title>
        <authorList>
            <person name="Wang D."/>
            <person name="Mao Y."/>
        </authorList>
    </citation>
    <scope>NUCLEOTIDE SEQUENCE</scope>
    <source>
        <tissue evidence="1">Gametophyte</tissue>
    </source>
</reference>
<organism evidence="1 2">
    <name type="scientific">Pyropia yezoensis</name>
    <name type="common">Susabi-nori</name>
    <name type="synonym">Porphyra yezoensis</name>
    <dbReference type="NCBI Taxonomy" id="2788"/>
    <lineage>
        <taxon>Eukaryota</taxon>
        <taxon>Rhodophyta</taxon>
        <taxon>Bangiophyceae</taxon>
        <taxon>Bangiales</taxon>
        <taxon>Bangiaceae</taxon>
        <taxon>Pyropia</taxon>
    </lineage>
</organism>
<gene>
    <name evidence="1" type="ORF">I4F81_000995</name>
</gene>
<evidence type="ECO:0000313" key="1">
    <source>
        <dbReference type="EMBL" id="KAK1858390.1"/>
    </source>
</evidence>
<accession>A0ACC3BKB9</accession>